<name>A0ABS8PQJ1_9BACT</name>
<dbReference type="Gene3D" id="1.10.10.10">
    <property type="entry name" value="Winged helix-like DNA-binding domain superfamily/Winged helix DNA-binding domain"/>
    <property type="match status" value="1"/>
</dbReference>
<dbReference type="InterPro" id="IPR030489">
    <property type="entry name" value="TR_Rrf2-type_CS"/>
</dbReference>
<dbReference type="InterPro" id="IPR036390">
    <property type="entry name" value="WH_DNA-bd_sf"/>
</dbReference>
<dbReference type="NCBIfam" id="TIGR00738">
    <property type="entry name" value="rrf2_super"/>
    <property type="match status" value="1"/>
</dbReference>
<dbReference type="PANTHER" id="PTHR33221">
    <property type="entry name" value="WINGED HELIX-TURN-HELIX TRANSCRIPTIONAL REGULATOR, RRF2 FAMILY"/>
    <property type="match status" value="1"/>
</dbReference>
<accession>A0ABS8PQJ1</accession>
<dbReference type="SUPFAM" id="SSF46785">
    <property type="entry name" value="Winged helix' DNA-binding domain"/>
    <property type="match status" value="1"/>
</dbReference>
<sequence length="150" mass="16674">MFSKTCEYAIRGMIYIAQHTRNGGRVGFKQIATGIDAPEHFIAKILQELSRKGLVASMKGPAGGFYLEKASLNLSLADIVTAVDGDQLFLGCGLGLKQCSETNPCPIHFKFKKVRKEVQAMLEHAKLGAFIDKLDRNETFLKRSDFFMNN</sequence>
<dbReference type="Pfam" id="PF02082">
    <property type="entry name" value="Rrf2"/>
    <property type="match status" value="1"/>
</dbReference>
<protein>
    <submittedName>
        <fullName evidence="1">Rrf2 family transcriptional regulator</fullName>
    </submittedName>
</protein>
<proteinExistence type="predicted"/>
<evidence type="ECO:0000313" key="2">
    <source>
        <dbReference type="Proteomes" id="UP001199816"/>
    </source>
</evidence>
<dbReference type="RefSeq" id="WP_231004580.1">
    <property type="nucleotide sequence ID" value="NZ_JAJNEC010000005.1"/>
</dbReference>
<comment type="caution">
    <text evidence="1">The sequence shown here is derived from an EMBL/GenBank/DDBJ whole genome shotgun (WGS) entry which is preliminary data.</text>
</comment>
<gene>
    <name evidence="1" type="ORF">LQ567_11135</name>
</gene>
<dbReference type="PANTHER" id="PTHR33221:SF13">
    <property type="entry name" value="TRANSCRIPTIONAL REGULATOR-RELATED"/>
    <property type="match status" value="1"/>
</dbReference>
<dbReference type="Proteomes" id="UP001199816">
    <property type="component" value="Unassembled WGS sequence"/>
</dbReference>
<keyword evidence="2" id="KW-1185">Reference proteome</keyword>
<reference evidence="1 2" key="1">
    <citation type="submission" date="2021-11" db="EMBL/GenBank/DDBJ databases">
        <title>Genomic of Niabella pedocola.</title>
        <authorList>
            <person name="Wu T."/>
        </authorList>
    </citation>
    <scope>NUCLEOTIDE SEQUENCE [LARGE SCALE GENOMIC DNA]</scope>
    <source>
        <strain evidence="1 2">JCM 31011</strain>
    </source>
</reference>
<dbReference type="InterPro" id="IPR036388">
    <property type="entry name" value="WH-like_DNA-bd_sf"/>
</dbReference>
<dbReference type="PROSITE" id="PS51197">
    <property type="entry name" value="HTH_RRF2_2"/>
    <property type="match status" value="1"/>
</dbReference>
<dbReference type="PROSITE" id="PS01332">
    <property type="entry name" value="HTH_RRF2_1"/>
    <property type="match status" value="1"/>
</dbReference>
<evidence type="ECO:0000313" key="1">
    <source>
        <dbReference type="EMBL" id="MCD2423316.1"/>
    </source>
</evidence>
<dbReference type="InterPro" id="IPR000944">
    <property type="entry name" value="Tscrpt_reg_Rrf2"/>
</dbReference>
<dbReference type="EMBL" id="JAJNEC010000005">
    <property type="protein sequence ID" value="MCD2423316.1"/>
    <property type="molecule type" value="Genomic_DNA"/>
</dbReference>
<organism evidence="1 2">
    <name type="scientific">Niabella pedocola</name>
    <dbReference type="NCBI Taxonomy" id="1752077"/>
    <lineage>
        <taxon>Bacteria</taxon>
        <taxon>Pseudomonadati</taxon>
        <taxon>Bacteroidota</taxon>
        <taxon>Chitinophagia</taxon>
        <taxon>Chitinophagales</taxon>
        <taxon>Chitinophagaceae</taxon>
        <taxon>Niabella</taxon>
    </lineage>
</organism>